<dbReference type="HOGENOM" id="CLU_074922_0_0_1"/>
<comment type="pathway">
    <text evidence="2 11">Protein modification; protein glycosylation.</text>
</comment>
<dbReference type="GO" id="GO:0047874">
    <property type="term" value="F:dolichyldiphosphatase activity"/>
    <property type="evidence" value="ECO:0007669"/>
    <property type="project" value="UniProtKB-UniRule"/>
</dbReference>
<dbReference type="STRING" id="5601.A0A0D2E1D9"/>
<comment type="similarity">
    <text evidence="3 11">Belongs to the dolichyldiphosphatase family.</text>
</comment>
<evidence type="ECO:0000256" key="6">
    <source>
        <dbReference type="ARBA" id="ARBA00022824"/>
    </source>
</evidence>
<keyword evidence="6 11" id="KW-0256">Endoplasmic reticulum</keyword>
<dbReference type="SUPFAM" id="SSF48317">
    <property type="entry name" value="Acid phosphatase/Vanadium-dependent haloperoxidase"/>
    <property type="match status" value="1"/>
</dbReference>
<dbReference type="PANTHER" id="PTHR11247:SF1">
    <property type="entry name" value="DOLICHYLDIPHOSPHATASE 1"/>
    <property type="match status" value="1"/>
</dbReference>
<evidence type="ECO:0000256" key="3">
    <source>
        <dbReference type="ARBA" id="ARBA00005518"/>
    </source>
</evidence>
<dbReference type="GO" id="GO:0008610">
    <property type="term" value="P:lipid biosynthetic process"/>
    <property type="evidence" value="ECO:0007669"/>
    <property type="project" value="TreeGrafter"/>
</dbReference>
<evidence type="ECO:0000256" key="8">
    <source>
        <dbReference type="ARBA" id="ARBA00023136"/>
    </source>
</evidence>
<evidence type="ECO:0000313" key="13">
    <source>
        <dbReference type="EMBL" id="KIW68142.1"/>
    </source>
</evidence>
<dbReference type="GO" id="GO:0006487">
    <property type="term" value="P:protein N-linked glycosylation"/>
    <property type="evidence" value="ECO:0007669"/>
    <property type="project" value="UniProtKB-UniRule"/>
</dbReference>
<dbReference type="Gene3D" id="1.20.144.10">
    <property type="entry name" value="Phosphatidic acid phosphatase type 2/haloperoxidase"/>
    <property type="match status" value="1"/>
</dbReference>
<evidence type="ECO:0000256" key="10">
    <source>
        <dbReference type="ARBA" id="ARBA00047349"/>
    </source>
</evidence>
<comment type="catalytic activity">
    <reaction evidence="10 11">
        <text>a di-trans,poly-cis-dolichyl diphosphate + H2O = a di-trans,poly-cis-dolichyl phosphate + phosphate + H(+)</text>
        <dbReference type="Rhea" id="RHEA:14385"/>
        <dbReference type="Rhea" id="RHEA-COMP:19498"/>
        <dbReference type="Rhea" id="RHEA-COMP:19506"/>
        <dbReference type="ChEBI" id="CHEBI:15377"/>
        <dbReference type="ChEBI" id="CHEBI:15378"/>
        <dbReference type="ChEBI" id="CHEBI:43474"/>
        <dbReference type="ChEBI" id="CHEBI:57497"/>
        <dbReference type="ChEBI" id="CHEBI:57683"/>
        <dbReference type="EC" id="3.6.1.43"/>
    </reaction>
</comment>
<organism evidence="13 14">
    <name type="scientific">Phialophora macrospora</name>
    <dbReference type="NCBI Taxonomy" id="1851006"/>
    <lineage>
        <taxon>Eukaryota</taxon>
        <taxon>Fungi</taxon>
        <taxon>Dikarya</taxon>
        <taxon>Ascomycota</taxon>
        <taxon>Pezizomycotina</taxon>
        <taxon>Eurotiomycetes</taxon>
        <taxon>Chaetothyriomycetidae</taxon>
        <taxon>Chaetothyriales</taxon>
        <taxon>Herpotrichiellaceae</taxon>
        <taxon>Phialophora</taxon>
    </lineage>
</organism>
<evidence type="ECO:0000256" key="4">
    <source>
        <dbReference type="ARBA" id="ARBA00022692"/>
    </source>
</evidence>
<evidence type="ECO:0000256" key="11">
    <source>
        <dbReference type="RuleBase" id="RU367078"/>
    </source>
</evidence>
<accession>A0A0D2E1D9</accession>
<reference evidence="13 14" key="1">
    <citation type="submission" date="2015-01" db="EMBL/GenBank/DDBJ databases">
        <title>The Genome Sequence of Capronia semiimmersa CBS27337.</title>
        <authorList>
            <consortium name="The Broad Institute Genomics Platform"/>
            <person name="Cuomo C."/>
            <person name="de Hoog S."/>
            <person name="Gorbushina A."/>
            <person name="Stielow B."/>
            <person name="Teixiera M."/>
            <person name="Abouelleil A."/>
            <person name="Chapman S.B."/>
            <person name="Priest M."/>
            <person name="Young S.K."/>
            <person name="Wortman J."/>
            <person name="Nusbaum C."/>
            <person name="Birren B."/>
        </authorList>
    </citation>
    <scope>NUCLEOTIDE SEQUENCE [LARGE SCALE GENOMIC DNA]</scope>
    <source>
        <strain evidence="13 14">CBS 27337</strain>
    </source>
</reference>
<evidence type="ECO:0000256" key="9">
    <source>
        <dbReference type="ARBA" id="ARBA00024907"/>
    </source>
</evidence>
<sequence>MDDTPLASFSLTHVRYNPADPISYASAWLALVPQGLVVVYVTLMWASREAEIILMFAGQMACELLNFGLKRLIREERPEQMTGKGYGMPSSHSQFVAFFAVSLSLFLIFRHVPTKTTSYSPTSFSERILLSSIAFMGAGLVAASRVYLNYHTPKQVWVGIAAGAFFGITWFLFTTCLRQYGWLEWALDIWLARRFRIRDLITTEDIQDAGWGRWEERRRARKEKARAGKSKKGR</sequence>
<dbReference type="InterPro" id="IPR036938">
    <property type="entry name" value="PAP2/HPO_sf"/>
</dbReference>
<evidence type="ECO:0000259" key="12">
    <source>
        <dbReference type="SMART" id="SM00014"/>
    </source>
</evidence>
<feature type="transmembrane region" description="Helical" evidence="11">
    <location>
        <begin position="129"/>
        <end position="150"/>
    </location>
</feature>
<feature type="transmembrane region" description="Helical" evidence="11">
    <location>
        <begin position="156"/>
        <end position="173"/>
    </location>
</feature>
<keyword evidence="7 11" id="KW-1133">Transmembrane helix</keyword>
<dbReference type="CDD" id="cd03382">
    <property type="entry name" value="PAP2_dolichyldiphosphatase"/>
    <property type="match status" value="1"/>
</dbReference>
<evidence type="ECO:0000313" key="14">
    <source>
        <dbReference type="Proteomes" id="UP000054266"/>
    </source>
</evidence>
<dbReference type="InterPro" id="IPR039667">
    <property type="entry name" value="Dolichyldiphosphatase_PAP2"/>
</dbReference>
<evidence type="ECO:0000256" key="1">
    <source>
        <dbReference type="ARBA" id="ARBA00004477"/>
    </source>
</evidence>
<protein>
    <recommendedName>
        <fullName evidence="11">Dolichyldiphosphatase</fullName>
        <ecNumber evidence="11">3.6.1.43</ecNumber>
    </recommendedName>
</protein>
<gene>
    <name evidence="13" type="ORF">PV04_04109</name>
</gene>
<keyword evidence="4 11" id="KW-0812">Transmembrane</keyword>
<feature type="transmembrane region" description="Helical" evidence="11">
    <location>
        <begin position="25"/>
        <end position="45"/>
    </location>
</feature>
<keyword evidence="14" id="KW-1185">Reference proteome</keyword>
<evidence type="ECO:0000256" key="2">
    <source>
        <dbReference type="ARBA" id="ARBA00004922"/>
    </source>
</evidence>
<dbReference type="Pfam" id="PF01569">
    <property type="entry name" value="PAP2"/>
    <property type="match status" value="1"/>
</dbReference>
<proteinExistence type="inferred from homology"/>
<evidence type="ECO:0000256" key="5">
    <source>
        <dbReference type="ARBA" id="ARBA00022801"/>
    </source>
</evidence>
<dbReference type="GO" id="GO:0005789">
    <property type="term" value="C:endoplasmic reticulum membrane"/>
    <property type="evidence" value="ECO:0007669"/>
    <property type="project" value="UniProtKB-SubCell"/>
</dbReference>
<dbReference type="Proteomes" id="UP000054266">
    <property type="component" value="Unassembled WGS sequence"/>
</dbReference>
<dbReference type="AlphaFoldDB" id="A0A0D2E1D9"/>
<comment type="subcellular location">
    <subcellularLocation>
        <location evidence="1 11">Endoplasmic reticulum membrane</location>
        <topology evidence="1 11">Multi-pass membrane protein</topology>
    </subcellularLocation>
</comment>
<dbReference type="SMART" id="SM00014">
    <property type="entry name" value="acidPPc"/>
    <property type="match status" value="1"/>
</dbReference>
<comment type="function">
    <text evidence="9 11">Required for efficient N-glycosylation. Necessary for maintaining optimal levels of dolichol-linked oligosaccharides. Hydrolyzes dolichyl pyrophosphate at a very high rate and dolichyl monophosphate at a much lower rate. Does not act on phosphatidate.</text>
</comment>
<dbReference type="EMBL" id="KN846958">
    <property type="protein sequence ID" value="KIW68142.1"/>
    <property type="molecule type" value="Genomic_DNA"/>
</dbReference>
<evidence type="ECO:0000256" key="7">
    <source>
        <dbReference type="ARBA" id="ARBA00022989"/>
    </source>
</evidence>
<dbReference type="FunFam" id="1.20.144.10:FF:000003">
    <property type="entry name" value="Dolichyldiphosphatase 1"/>
    <property type="match status" value="1"/>
</dbReference>
<dbReference type="UniPathway" id="UPA00378"/>
<dbReference type="InterPro" id="IPR000326">
    <property type="entry name" value="PAP2/HPO"/>
</dbReference>
<feature type="transmembrane region" description="Helical" evidence="11">
    <location>
        <begin position="93"/>
        <end position="109"/>
    </location>
</feature>
<name>A0A0D2E1D9_9EURO</name>
<feature type="domain" description="Phosphatidic acid phosphatase type 2/haloperoxidase" evidence="12">
    <location>
        <begin position="52"/>
        <end position="171"/>
    </location>
</feature>
<keyword evidence="5 11" id="KW-0378">Hydrolase</keyword>
<keyword evidence="8 11" id="KW-0472">Membrane</keyword>
<dbReference type="EC" id="3.6.1.43" evidence="11"/>
<dbReference type="PANTHER" id="PTHR11247">
    <property type="entry name" value="PALMITOYL-PROTEIN THIOESTERASE/DOLICHYLDIPHOSPHATASE 1"/>
    <property type="match status" value="1"/>
</dbReference>